<proteinExistence type="predicted"/>
<dbReference type="Gene3D" id="3.10.100.10">
    <property type="entry name" value="Mannose-Binding Protein A, subunit A"/>
    <property type="match status" value="1"/>
</dbReference>
<comment type="caution">
    <text evidence="4">The sequence shown here is derived from an EMBL/GenBank/DDBJ whole genome shotgun (WGS) entry which is preliminary data.</text>
</comment>
<organism evidence="4 5">
    <name type="scientific">Atrichornis clamosus</name>
    <dbReference type="NCBI Taxonomy" id="449594"/>
    <lineage>
        <taxon>Eukaryota</taxon>
        <taxon>Metazoa</taxon>
        <taxon>Chordata</taxon>
        <taxon>Craniata</taxon>
        <taxon>Vertebrata</taxon>
        <taxon>Euteleostomi</taxon>
        <taxon>Archelosauria</taxon>
        <taxon>Archosauria</taxon>
        <taxon>Dinosauria</taxon>
        <taxon>Saurischia</taxon>
        <taxon>Theropoda</taxon>
        <taxon>Coelurosauria</taxon>
        <taxon>Aves</taxon>
        <taxon>Neognathae</taxon>
        <taxon>Neoaves</taxon>
        <taxon>Telluraves</taxon>
        <taxon>Australaves</taxon>
        <taxon>Passeriformes</taxon>
        <taxon>Menuridae</taxon>
        <taxon>Atrichornis</taxon>
    </lineage>
</organism>
<protein>
    <submittedName>
        <fullName evidence="4">CLC2D protein</fullName>
    </submittedName>
</protein>
<dbReference type="PANTHER" id="PTHR45710">
    <property type="entry name" value="C-TYPE LECTIN DOMAIN-CONTAINING PROTEIN 180"/>
    <property type="match status" value="1"/>
</dbReference>
<comment type="subcellular location">
    <subcellularLocation>
        <location evidence="1">Cell membrane</location>
        <topology evidence="1">Single-pass type II membrane protein</topology>
    </subcellularLocation>
</comment>
<evidence type="ECO:0000259" key="3">
    <source>
        <dbReference type="PROSITE" id="PS50041"/>
    </source>
</evidence>
<dbReference type="AlphaFoldDB" id="A0A852PD86"/>
<feature type="non-terminal residue" evidence="4">
    <location>
        <position position="127"/>
    </location>
</feature>
<feature type="non-terminal residue" evidence="4">
    <location>
        <position position="1"/>
    </location>
</feature>
<evidence type="ECO:0000256" key="1">
    <source>
        <dbReference type="ARBA" id="ARBA00004401"/>
    </source>
</evidence>
<dbReference type="SUPFAM" id="SSF56436">
    <property type="entry name" value="C-type lectin-like"/>
    <property type="match status" value="1"/>
</dbReference>
<dbReference type="InterPro" id="IPR016186">
    <property type="entry name" value="C-type_lectin-like/link_sf"/>
</dbReference>
<dbReference type="PANTHER" id="PTHR45710:SF35">
    <property type="entry name" value="C-TYPE LECTIN DOMAIN FAMILY 2 MEMBER D"/>
    <property type="match status" value="1"/>
</dbReference>
<dbReference type="InterPro" id="IPR001304">
    <property type="entry name" value="C-type_lectin-like"/>
</dbReference>
<dbReference type="InterPro" id="IPR016187">
    <property type="entry name" value="CTDL_fold"/>
</dbReference>
<sequence length="127" mass="14102">DFGLKCIKDKKIPIGATVVVAGLLLAVIALAAKKCPPGPSCPDPAPLQCLENGIGFGGKCFYFLEEEEDWEGARNSCLSRRAHLAAVDTWEELNFLLRYGSSLHFWIGLRRDNSRPWEWYNGSLFSA</sequence>
<dbReference type="EMBL" id="WBMZ01011395">
    <property type="protein sequence ID" value="NXY22025.1"/>
    <property type="molecule type" value="Genomic_DNA"/>
</dbReference>
<dbReference type="OrthoDB" id="8935730at2759"/>
<keyword evidence="2" id="KW-1133">Transmembrane helix</keyword>
<evidence type="ECO:0000313" key="5">
    <source>
        <dbReference type="Proteomes" id="UP000658642"/>
    </source>
</evidence>
<gene>
    <name evidence="4" type="primary">Clec2d</name>
    <name evidence="4" type="ORF">ATRCLA_R05629</name>
</gene>
<accession>A0A852PD86</accession>
<keyword evidence="2" id="KW-0812">Transmembrane</keyword>
<keyword evidence="2" id="KW-0472">Membrane</keyword>
<dbReference type="Proteomes" id="UP000658642">
    <property type="component" value="Unassembled WGS sequence"/>
</dbReference>
<keyword evidence="5" id="KW-1185">Reference proteome</keyword>
<dbReference type="GO" id="GO:0005886">
    <property type="term" value="C:plasma membrane"/>
    <property type="evidence" value="ECO:0007669"/>
    <property type="project" value="UniProtKB-SubCell"/>
</dbReference>
<feature type="transmembrane region" description="Helical" evidence="2">
    <location>
        <begin position="12"/>
        <end position="32"/>
    </location>
</feature>
<feature type="domain" description="C-type lectin" evidence="3">
    <location>
        <begin position="56"/>
        <end position="127"/>
    </location>
</feature>
<dbReference type="PROSITE" id="PS50041">
    <property type="entry name" value="C_TYPE_LECTIN_2"/>
    <property type="match status" value="1"/>
</dbReference>
<reference evidence="4" key="1">
    <citation type="submission" date="2020-02" db="EMBL/GenBank/DDBJ databases">
        <title>Bird 10,000 Genomes (B10K) Project - Family phase.</title>
        <authorList>
            <person name="Zhang G."/>
        </authorList>
    </citation>
    <scope>NUCLEOTIDE SEQUENCE</scope>
    <source>
        <strain evidence="4">B10K-DU-029-61</strain>
        <tissue evidence="4">Blood</tissue>
    </source>
</reference>
<evidence type="ECO:0000256" key="2">
    <source>
        <dbReference type="SAM" id="Phobius"/>
    </source>
</evidence>
<evidence type="ECO:0000313" key="4">
    <source>
        <dbReference type="EMBL" id="NXY22025.1"/>
    </source>
</evidence>
<dbReference type="InterPro" id="IPR050828">
    <property type="entry name" value="C-type_lectin/matrix_domain"/>
</dbReference>
<name>A0A852PD86_9PASS</name>
<dbReference type="Pfam" id="PF00059">
    <property type="entry name" value="Lectin_C"/>
    <property type="match status" value="1"/>
</dbReference>